<proteinExistence type="predicted"/>
<name>A0A9X6NEF8_HYPEX</name>
<dbReference type="EMBL" id="MTYJ01000278">
    <property type="protein sequence ID" value="OWA52635.1"/>
    <property type="molecule type" value="Genomic_DNA"/>
</dbReference>
<organism evidence="1 2">
    <name type="scientific">Hypsibius exemplaris</name>
    <name type="common">Freshwater tardigrade</name>
    <dbReference type="NCBI Taxonomy" id="2072580"/>
    <lineage>
        <taxon>Eukaryota</taxon>
        <taxon>Metazoa</taxon>
        <taxon>Ecdysozoa</taxon>
        <taxon>Tardigrada</taxon>
        <taxon>Eutardigrada</taxon>
        <taxon>Parachela</taxon>
        <taxon>Hypsibioidea</taxon>
        <taxon>Hypsibiidae</taxon>
        <taxon>Hypsibius</taxon>
    </lineage>
</organism>
<evidence type="ECO:0000313" key="2">
    <source>
        <dbReference type="Proteomes" id="UP000192578"/>
    </source>
</evidence>
<comment type="caution">
    <text evidence="1">The sequence shown here is derived from an EMBL/GenBank/DDBJ whole genome shotgun (WGS) entry which is preliminary data.</text>
</comment>
<dbReference type="Proteomes" id="UP000192578">
    <property type="component" value="Unassembled WGS sequence"/>
</dbReference>
<gene>
    <name evidence="1" type="ORF">BV898_17082</name>
</gene>
<evidence type="ECO:0000313" key="1">
    <source>
        <dbReference type="EMBL" id="OWA52635.1"/>
    </source>
</evidence>
<reference evidence="2" key="1">
    <citation type="submission" date="2017-01" db="EMBL/GenBank/DDBJ databases">
        <title>Comparative genomics of anhydrobiosis in the tardigrade Hypsibius dujardini.</title>
        <authorList>
            <person name="Yoshida Y."/>
            <person name="Koutsovoulos G."/>
            <person name="Laetsch D."/>
            <person name="Stevens L."/>
            <person name="Kumar S."/>
            <person name="Horikawa D."/>
            <person name="Ishino K."/>
            <person name="Komine S."/>
            <person name="Tomita M."/>
            <person name="Blaxter M."/>
            <person name="Arakawa K."/>
        </authorList>
    </citation>
    <scope>NUCLEOTIDE SEQUENCE [LARGE SCALE GENOMIC DNA]</scope>
    <source>
        <strain evidence="2">Z151</strain>
    </source>
</reference>
<sequence>MWLLYLFLVVVAKSPWEDNYVNAIVAYSGLEGGDGSGSFWTPAVENAAKEQPIVQLQPTQMPKRLRFGPVNWGPALFYSGLSPAMSGRGSGSPAEEEDTAGAVIKHSGSIDEPFQDVPNFSVNAISDEGNKSDDHSPFASFRSKRFSRIAWMRDRKASGSEEDALLSRQALGRLAAKAKGAPNVLFKMRMFG</sequence>
<keyword evidence="2" id="KW-1185">Reference proteome</keyword>
<protein>
    <submittedName>
        <fullName evidence="1">Uncharacterized protein</fullName>
    </submittedName>
</protein>
<accession>A0A9X6NEF8</accession>
<dbReference type="AlphaFoldDB" id="A0A9X6NEF8"/>